<accession>A0A2C9U3L2</accession>
<comment type="caution">
    <text evidence="2">The sequence shown here is derived from an EMBL/GenBank/DDBJ whole genome shotgun (WGS) entry which is preliminary data.</text>
</comment>
<dbReference type="InterPro" id="IPR001810">
    <property type="entry name" value="F-box_dom"/>
</dbReference>
<dbReference type="Pfam" id="PF23622">
    <property type="entry name" value="LRR_At1g61320_AtMIF1"/>
    <property type="match status" value="1"/>
</dbReference>
<dbReference type="Pfam" id="PF00646">
    <property type="entry name" value="F-box"/>
    <property type="match status" value="1"/>
</dbReference>
<evidence type="ECO:0000313" key="3">
    <source>
        <dbReference type="Proteomes" id="UP000091857"/>
    </source>
</evidence>
<dbReference type="EMBL" id="CM004403">
    <property type="protein sequence ID" value="OAY24252.1"/>
    <property type="molecule type" value="Genomic_DNA"/>
</dbReference>
<dbReference type="Gene3D" id="3.80.10.10">
    <property type="entry name" value="Ribonuclease Inhibitor"/>
    <property type="match status" value="1"/>
</dbReference>
<dbReference type="Gene3D" id="1.20.1280.50">
    <property type="match status" value="1"/>
</dbReference>
<name>A0A2C9U3L2_MANES</name>
<dbReference type="SMART" id="SM00256">
    <property type="entry name" value="FBOX"/>
    <property type="match status" value="1"/>
</dbReference>
<gene>
    <name evidence="2" type="ORF">MANES_17G000300v8</name>
</gene>
<dbReference type="InterPro" id="IPR055357">
    <property type="entry name" value="LRR_At1g61320_AtMIF1"/>
</dbReference>
<dbReference type="STRING" id="3983.A0A2C9U3L2"/>
<feature type="domain" description="F-box" evidence="1">
    <location>
        <begin position="12"/>
        <end position="48"/>
    </location>
</feature>
<dbReference type="SUPFAM" id="SSF81383">
    <property type="entry name" value="F-box domain"/>
    <property type="match status" value="1"/>
</dbReference>
<proteinExistence type="predicted"/>
<dbReference type="OrthoDB" id="1744980at2759"/>
<dbReference type="Gramene" id="Manes.17G000300.3.v8.1">
    <property type="protein sequence ID" value="Manes.17G000300.3.v8.1.CDS"/>
    <property type="gene ID" value="Manes.17G000300.v8.1"/>
</dbReference>
<protein>
    <recommendedName>
        <fullName evidence="1">F-box domain-containing protein</fullName>
    </recommendedName>
</protein>
<evidence type="ECO:0000313" key="2">
    <source>
        <dbReference type="EMBL" id="OAY24252.1"/>
    </source>
</evidence>
<evidence type="ECO:0000259" key="1">
    <source>
        <dbReference type="PROSITE" id="PS50181"/>
    </source>
</evidence>
<dbReference type="PANTHER" id="PTHR34145:SF28">
    <property type="entry name" value="F-BOX DOMAIN-CONTAINING PROTEIN"/>
    <property type="match status" value="1"/>
</dbReference>
<dbReference type="InterPro" id="IPR032675">
    <property type="entry name" value="LRR_dom_sf"/>
</dbReference>
<dbReference type="InterPro" id="IPR036047">
    <property type="entry name" value="F-box-like_dom_sf"/>
</dbReference>
<dbReference type="PROSITE" id="PS50181">
    <property type="entry name" value="FBOX"/>
    <property type="match status" value="1"/>
</dbReference>
<keyword evidence="3" id="KW-1185">Reference proteome</keyword>
<dbReference type="InterPro" id="IPR053772">
    <property type="entry name" value="At1g61320/At1g61330-like"/>
</dbReference>
<reference evidence="3" key="1">
    <citation type="journal article" date="2016" name="Nat. Biotechnol.">
        <title>Sequencing wild and cultivated cassava and related species reveals extensive interspecific hybridization and genetic diversity.</title>
        <authorList>
            <person name="Bredeson J.V."/>
            <person name="Lyons J.B."/>
            <person name="Prochnik S.E."/>
            <person name="Wu G.A."/>
            <person name="Ha C.M."/>
            <person name="Edsinger-Gonzales E."/>
            <person name="Grimwood J."/>
            <person name="Schmutz J."/>
            <person name="Rabbi I.Y."/>
            <person name="Egesi C."/>
            <person name="Nauluvula P."/>
            <person name="Lebot V."/>
            <person name="Ndunguru J."/>
            <person name="Mkamilo G."/>
            <person name="Bart R.S."/>
            <person name="Setter T.L."/>
            <person name="Gleadow R.M."/>
            <person name="Kulakow P."/>
            <person name="Ferguson M.E."/>
            <person name="Rounsley S."/>
            <person name="Rokhsar D.S."/>
        </authorList>
    </citation>
    <scope>NUCLEOTIDE SEQUENCE [LARGE SCALE GENOMIC DNA]</scope>
    <source>
        <strain evidence="3">cv. AM560-2</strain>
    </source>
</reference>
<dbReference type="Proteomes" id="UP000091857">
    <property type="component" value="Chromosome 17"/>
</dbReference>
<sequence length="463" mass="53114">MSPQVEAVEAGDDCISKLPDDILSLILSFLTMRDAVKTRLLSRRWRFLSPFTPQLKFDILSVFGKSSDSQNSSKFLMAVNQFLRSYTGPKIDTFRLTYRLGYESASHIDGWINFASEMESKTISLDFEFGFDSGIERYDFPCHLLPYDTKTSSLKHLHLASCTFTPSPDYAKRLISLRTLYLCHVPLSQCHLDTIISTCLNLKCFKLYCCPVPETLRIFGPSSGLESFKISCNGYLKIELNSLENLNFFEFVGHAKELTFIGLPALRKAYFKFFNRMWSGTLYMYMKLAKDLPQLEILSVVLFPFEGVPVSDSVSPLRNLKELVLYNYLSNYDLFRIVPLIDAVPALQKLYLTLHYSTCDQFNRAKVGSKQPHLELKELEISGCVGRSCEMEFITYLLDNCIALKVMSVRRDRKKYLGDGRWTNDGITRGELNLEVLRDMLLQQMVNSCIEIIDTNMLVMKLE</sequence>
<dbReference type="AlphaFoldDB" id="A0A2C9U3L2"/>
<dbReference type="PANTHER" id="PTHR34145">
    <property type="entry name" value="OS02G0105600 PROTEIN"/>
    <property type="match status" value="1"/>
</dbReference>
<dbReference type="CDD" id="cd22160">
    <property type="entry name" value="F-box_AtFBL13-like"/>
    <property type="match status" value="1"/>
</dbReference>
<dbReference type="InterPro" id="IPR053781">
    <property type="entry name" value="F-box_AtFBL13-like"/>
</dbReference>
<dbReference type="SUPFAM" id="SSF52058">
    <property type="entry name" value="L domain-like"/>
    <property type="match status" value="1"/>
</dbReference>
<organism evidence="2 3">
    <name type="scientific">Manihot esculenta</name>
    <name type="common">Cassava</name>
    <name type="synonym">Jatropha manihot</name>
    <dbReference type="NCBI Taxonomy" id="3983"/>
    <lineage>
        <taxon>Eukaryota</taxon>
        <taxon>Viridiplantae</taxon>
        <taxon>Streptophyta</taxon>
        <taxon>Embryophyta</taxon>
        <taxon>Tracheophyta</taxon>
        <taxon>Spermatophyta</taxon>
        <taxon>Magnoliopsida</taxon>
        <taxon>eudicotyledons</taxon>
        <taxon>Gunneridae</taxon>
        <taxon>Pentapetalae</taxon>
        <taxon>rosids</taxon>
        <taxon>fabids</taxon>
        <taxon>Malpighiales</taxon>
        <taxon>Euphorbiaceae</taxon>
        <taxon>Crotonoideae</taxon>
        <taxon>Manihoteae</taxon>
        <taxon>Manihot</taxon>
    </lineage>
</organism>